<reference evidence="2 3" key="1">
    <citation type="journal article" date="2010" name="Science">
        <title>Genomic analysis of organismal complexity in the multicellular green alga Volvox carteri.</title>
        <authorList>
            <person name="Prochnik S.E."/>
            <person name="Umen J."/>
            <person name="Nedelcu A.M."/>
            <person name="Hallmann A."/>
            <person name="Miller S.M."/>
            <person name="Nishii I."/>
            <person name="Ferris P."/>
            <person name="Kuo A."/>
            <person name="Mitros T."/>
            <person name="Fritz-Laylin L.K."/>
            <person name="Hellsten U."/>
            <person name="Chapman J."/>
            <person name="Simakov O."/>
            <person name="Rensing S.A."/>
            <person name="Terry A."/>
            <person name="Pangilinan J."/>
            <person name="Kapitonov V."/>
            <person name="Jurka J."/>
            <person name="Salamov A."/>
            <person name="Shapiro H."/>
            <person name="Schmutz J."/>
            <person name="Grimwood J."/>
            <person name="Lindquist E."/>
            <person name="Lucas S."/>
            <person name="Grigoriev I.V."/>
            <person name="Schmitt R."/>
            <person name="Kirk D."/>
            <person name="Rokhsar D.S."/>
        </authorList>
    </citation>
    <scope>NUCLEOTIDE SEQUENCE [LARGE SCALE GENOMIC DNA]</scope>
    <source>
        <strain evidence="3">f. Nagariensis / Eve</strain>
    </source>
</reference>
<accession>D8TKL4</accession>
<sequence>MHFSPSPPTGLAVSRASPISIPFGPLLDVVHINGPARLEYSEQASESERCKSYTPNPVGRNLKGNAIACQLAAWLAPSAQGRQVHCQSLRSSVPPVPLQTTRKMTTTENPLCGQSDGDSQAGRHGRPAAASVVDGAFGKLLLRMAVTARRAELHAGDVETTARRGGAGGSACESEAGLLLLLLQCCAGREG</sequence>
<dbReference type="InParanoid" id="D8TKL4"/>
<evidence type="ECO:0000313" key="2">
    <source>
        <dbReference type="EMBL" id="EFJ51907.1"/>
    </source>
</evidence>
<dbReference type="AlphaFoldDB" id="D8TKL4"/>
<dbReference type="GeneID" id="9618227"/>
<protein>
    <submittedName>
        <fullName evidence="2">Uncharacterized protein</fullName>
    </submittedName>
</protein>
<gene>
    <name evidence="2" type="ORF">VOLCADRAFT_86881</name>
</gene>
<keyword evidence="3" id="KW-1185">Reference proteome</keyword>
<organism evidence="3">
    <name type="scientific">Volvox carteri f. nagariensis</name>
    <dbReference type="NCBI Taxonomy" id="3068"/>
    <lineage>
        <taxon>Eukaryota</taxon>
        <taxon>Viridiplantae</taxon>
        <taxon>Chlorophyta</taxon>
        <taxon>core chlorophytes</taxon>
        <taxon>Chlorophyceae</taxon>
        <taxon>CS clade</taxon>
        <taxon>Chlamydomonadales</taxon>
        <taxon>Volvocaceae</taxon>
        <taxon>Volvox</taxon>
    </lineage>
</organism>
<dbReference type="KEGG" id="vcn:VOLCADRAFT_86881"/>
<name>D8TKL4_VOLCA</name>
<proteinExistence type="predicted"/>
<dbReference type="EMBL" id="GL378325">
    <property type="protein sequence ID" value="EFJ51907.1"/>
    <property type="molecule type" value="Genomic_DNA"/>
</dbReference>
<dbReference type="RefSeq" id="XP_002946681.1">
    <property type="nucleotide sequence ID" value="XM_002946635.1"/>
</dbReference>
<dbReference type="Proteomes" id="UP000001058">
    <property type="component" value="Unassembled WGS sequence"/>
</dbReference>
<evidence type="ECO:0000256" key="1">
    <source>
        <dbReference type="SAM" id="MobiDB-lite"/>
    </source>
</evidence>
<feature type="region of interest" description="Disordered" evidence="1">
    <location>
        <begin position="107"/>
        <end position="127"/>
    </location>
</feature>
<evidence type="ECO:0000313" key="3">
    <source>
        <dbReference type="Proteomes" id="UP000001058"/>
    </source>
</evidence>